<gene>
    <name evidence="1" type="ORF">BELL_0244g00100</name>
</gene>
<sequence>MLDKGTLNDKCDEAEFEGHDILFVPNIDILEGLWPEKQGSQCSTYPDNAQLIFISNFLLDFPTKLIFVKFETLLVSFQPYTTIQLMNRNKDRMWQGRIKLAHENCEIAAQSPIQLKVLPAMKRPFRQDSQHPQSQECMQYHQVERGFNVLF</sequence>
<dbReference type="AlphaFoldDB" id="A0A4Z1JMT7"/>
<dbReference type="EMBL" id="PQXM01000243">
    <property type="protein sequence ID" value="TGO74965.1"/>
    <property type="molecule type" value="Genomic_DNA"/>
</dbReference>
<proteinExistence type="predicted"/>
<evidence type="ECO:0000313" key="1">
    <source>
        <dbReference type="EMBL" id="TGO74965.1"/>
    </source>
</evidence>
<evidence type="ECO:0000313" key="2">
    <source>
        <dbReference type="Proteomes" id="UP000297229"/>
    </source>
</evidence>
<comment type="caution">
    <text evidence="1">The sequence shown here is derived from an EMBL/GenBank/DDBJ whole genome shotgun (WGS) entry which is preliminary data.</text>
</comment>
<keyword evidence="2" id="KW-1185">Reference proteome</keyword>
<accession>A0A4Z1JMT7</accession>
<reference evidence="1 2" key="1">
    <citation type="submission" date="2017-12" db="EMBL/GenBank/DDBJ databases">
        <title>Comparative genomics of Botrytis spp.</title>
        <authorList>
            <person name="Valero-Jimenez C.A."/>
            <person name="Tapia P."/>
            <person name="Veloso J."/>
            <person name="Silva-Moreno E."/>
            <person name="Staats M."/>
            <person name="Valdes J.H."/>
            <person name="Van Kan J.A.L."/>
        </authorList>
    </citation>
    <scope>NUCLEOTIDE SEQUENCE [LARGE SCALE GENOMIC DNA]</scope>
    <source>
        <strain evidence="1 2">Be9601</strain>
    </source>
</reference>
<organism evidence="1 2">
    <name type="scientific">Botrytis elliptica</name>
    <dbReference type="NCBI Taxonomy" id="278938"/>
    <lineage>
        <taxon>Eukaryota</taxon>
        <taxon>Fungi</taxon>
        <taxon>Dikarya</taxon>
        <taxon>Ascomycota</taxon>
        <taxon>Pezizomycotina</taxon>
        <taxon>Leotiomycetes</taxon>
        <taxon>Helotiales</taxon>
        <taxon>Sclerotiniaceae</taxon>
        <taxon>Botrytis</taxon>
    </lineage>
</organism>
<protein>
    <submittedName>
        <fullName evidence="1">Uncharacterized protein</fullName>
    </submittedName>
</protein>
<dbReference type="Proteomes" id="UP000297229">
    <property type="component" value="Unassembled WGS sequence"/>
</dbReference>
<name>A0A4Z1JMT7_9HELO</name>